<name>A0ABY7M4Y6_9CHLR</name>
<dbReference type="InterPro" id="IPR003141">
    <property type="entry name" value="Pol/His_phosphatase_N"/>
</dbReference>
<dbReference type="InterPro" id="IPR052018">
    <property type="entry name" value="PHP_domain"/>
</dbReference>
<sequence length="240" mass="25595">MGKADLHLHTRVSDGFASVEQLLAWVEHCTDLDVIAVTDHEDVRGGLAARELAAKRGYRFEVIPGAEVTMLQGHVLALFIERDVPSFRGVESTLAMIHDAGGLAVAPHPLSWLTRSVGQRTLDALWQRGEAGVAFDAIELANPSPAGRRTGPKAARLNAERWGLPATGSSDAHHLEHVGSGWTEFPGTTAEELRRAIAAGTTKAAMTPAAPVPPAKLALGLAWGYSATPRKVVRMLGGRR</sequence>
<organism evidence="2 3">
    <name type="scientific">Tepidiforma flava</name>
    <dbReference type="NCBI Taxonomy" id="3004094"/>
    <lineage>
        <taxon>Bacteria</taxon>
        <taxon>Bacillati</taxon>
        <taxon>Chloroflexota</taxon>
        <taxon>Tepidiformia</taxon>
        <taxon>Tepidiformales</taxon>
        <taxon>Tepidiformaceae</taxon>
        <taxon>Tepidiforma</taxon>
    </lineage>
</organism>
<accession>A0ABY7M4Y6</accession>
<evidence type="ECO:0000259" key="1">
    <source>
        <dbReference type="SMART" id="SM00481"/>
    </source>
</evidence>
<reference evidence="2 3" key="1">
    <citation type="journal article" date="2023" name="ISME J.">
        <title>Thermophilic Dehalococcoidia with unusual traits shed light on an unexpected past.</title>
        <authorList>
            <person name="Palmer M."/>
            <person name="Covington J.K."/>
            <person name="Zhou E.M."/>
            <person name="Thomas S.C."/>
            <person name="Habib N."/>
            <person name="Seymour C.O."/>
            <person name="Lai D."/>
            <person name="Johnston J."/>
            <person name="Hashimi A."/>
            <person name="Jiao J.Y."/>
            <person name="Muok A.R."/>
            <person name="Liu L."/>
            <person name="Xian W.D."/>
            <person name="Zhi X.Y."/>
            <person name="Li M.M."/>
            <person name="Silva L.P."/>
            <person name="Bowen B.P."/>
            <person name="Louie K."/>
            <person name="Briegel A."/>
            <person name="Pett-Ridge J."/>
            <person name="Weber P.K."/>
            <person name="Tocheva E.I."/>
            <person name="Woyke T."/>
            <person name="Northen T.R."/>
            <person name="Mayali X."/>
            <person name="Li W.J."/>
            <person name="Hedlund B.P."/>
        </authorList>
    </citation>
    <scope>NUCLEOTIDE SEQUENCE [LARGE SCALE GENOMIC DNA]</scope>
    <source>
        <strain evidence="2 3">YIM 72310</strain>
    </source>
</reference>
<keyword evidence="3" id="KW-1185">Reference proteome</keyword>
<protein>
    <submittedName>
        <fullName evidence="2">PHP domain-containing protein</fullName>
    </submittedName>
</protein>
<gene>
    <name evidence="2" type="ORF">O0235_11350</name>
</gene>
<dbReference type="SUPFAM" id="SSF89550">
    <property type="entry name" value="PHP domain-like"/>
    <property type="match status" value="1"/>
</dbReference>
<dbReference type="Proteomes" id="UP001212803">
    <property type="component" value="Chromosome"/>
</dbReference>
<dbReference type="RefSeq" id="WP_270055899.1">
    <property type="nucleotide sequence ID" value="NZ_CP115149.1"/>
</dbReference>
<evidence type="ECO:0000313" key="3">
    <source>
        <dbReference type="Proteomes" id="UP001212803"/>
    </source>
</evidence>
<proteinExistence type="predicted"/>
<evidence type="ECO:0000313" key="2">
    <source>
        <dbReference type="EMBL" id="WBL35372.1"/>
    </source>
</evidence>
<dbReference type="CDD" id="cd07432">
    <property type="entry name" value="PHP_HisPPase"/>
    <property type="match status" value="1"/>
</dbReference>
<dbReference type="SMART" id="SM00481">
    <property type="entry name" value="POLIIIAc"/>
    <property type="match status" value="1"/>
</dbReference>
<feature type="domain" description="Polymerase/histidinol phosphatase N-terminal" evidence="1">
    <location>
        <begin position="4"/>
        <end position="72"/>
    </location>
</feature>
<dbReference type="Gene3D" id="3.20.20.140">
    <property type="entry name" value="Metal-dependent hydrolases"/>
    <property type="match status" value="1"/>
</dbReference>
<dbReference type="PANTHER" id="PTHR42924:SF3">
    <property type="entry name" value="POLYMERASE_HISTIDINOL PHOSPHATASE N-TERMINAL DOMAIN-CONTAINING PROTEIN"/>
    <property type="match status" value="1"/>
</dbReference>
<dbReference type="Pfam" id="PF13263">
    <property type="entry name" value="PHP_C"/>
    <property type="match status" value="1"/>
</dbReference>
<dbReference type="EMBL" id="CP115149">
    <property type="protein sequence ID" value="WBL35372.1"/>
    <property type="molecule type" value="Genomic_DNA"/>
</dbReference>
<dbReference type="InterPro" id="IPR016195">
    <property type="entry name" value="Pol/histidinol_Pase-like"/>
</dbReference>
<dbReference type="PANTHER" id="PTHR42924">
    <property type="entry name" value="EXONUCLEASE"/>
    <property type="match status" value="1"/>
</dbReference>